<comment type="caution">
    <text evidence="1">The sequence shown here is derived from an EMBL/GenBank/DDBJ whole genome shotgun (WGS) entry which is preliminary data.</text>
</comment>
<proteinExistence type="predicted"/>
<dbReference type="OrthoDB" id="1442472at2"/>
<dbReference type="KEGG" id="mart:BTR34_00890"/>
<dbReference type="Pfam" id="PF07366">
    <property type="entry name" value="SnoaL"/>
    <property type="match status" value="1"/>
</dbReference>
<dbReference type="PANTHER" id="PTHR38436:SF1">
    <property type="entry name" value="ESTER CYCLASE"/>
    <property type="match status" value="1"/>
</dbReference>
<dbReference type="PANTHER" id="PTHR38436">
    <property type="entry name" value="POLYKETIDE CYCLASE SNOAL-LIKE DOMAIN"/>
    <property type="match status" value="1"/>
</dbReference>
<dbReference type="EMBL" id="LZFP01000008">
    <property type="protein sequence ID" value="OBR40400.1"/>
    <property type="molecule type" value="Genomic_DNA"/>
</dbReference>
<dbReference type="STRING" id="1836467.BTR34_00890"/>
<dbReference type="InterPro" id="IPR009959">
    <property type="entry name" value="Cyclase_SnoaL-like"/>
</dbReference>
<evidence type="ECO:0000313" key="1">
    <source>
        <dbReference type="EMBL" id="OBR40400.1"/>
    </source>
</evidence>
<dbReference type="AlphaFoldDB" id="A0A1B7ZBV9"/>
<evidence type="ECO:0008006" key="3">
    <source>
        <dbReference type="Google" id="ProtNLM"/>
    </source>
</evidence>
<sequence length="178" mass="20368">MNNRSFNLFCLVLIILVACKDNVPRINKNQVMANNTYVSVLKETTKIYLNAWSEYDTLLQQSITIQKVVRNVNGENVSYNQHELFKSMHFWYRAMPDIKIIDKEITVIENRTYVNWVSTGTNTGMFGDIPPTGKVGQTNGISILTFNDAGKIVHEIAYFDMLSLMEELGYTLESPVMN</sequence>
<keyword evidence="2" id="KW-1185">Reference proteome</keyword>
<protein>
    <recommendedName>
        <fullName evidence="3">SnoaL-like polyketide cyclase</fullName>
    </recommendedName>
</protein>
<dbReference type="Proteomes" id="UP000092164">
    <property type="component" value="Unassembled WGS sequence"/>
</dbReference>
<gene>
    <name evidence="1" type="ORF">A9200_16095</name>
</gene>
<dbReference type="GO" id="GO:0030638">
    <property type="term" value="P:polyketide metabolic process"/>
    <property type="evidence" value="ECO:0007669"/>
    <property type="project" value="InterPro"/>
</dbReference>
<dbReference type="SUPFAM" id="SSF54427">
    <property type="entry name" value="NTF2-like"/>
    <property type="match status" value="1"/>
</dbReference>
<evidence type="ECO:0000313" key="2">
    <source>
        <dbReference type="Proteomes" id="UP000092164"/>
    </source>
</evidence>
<name>A0A1B7ZBV9_9FLAO</name>
<reference evidence="2" key="1">
    <citation type="submission" date="2016-06" db="EMBL/GenBank/DDBJ databases">
        <authorList>
            <person name="Zhan P."/>
        </authorList>
    </citation>
    <scope>NUCLEOTIDE SEQUENCE [LARGE SCALE GENOMIC DNA]</scope>
    <source>
        <strain evidence="2">T28</strain>
    </source>
</reference>
<dbReference type="InterPro" id="IPR032710">
    <property type="entry name" value="NTF2-like_dom_sf"/>
</dbReference>
<dbReference type="RefSeq" id="WP_068483951.1">
    <property type="nucleotide sequence ID" value="NZ_CP018760.1"/>
</dbReference>
<dbReference type="PROSITE" id="PS51257">
    <property type="entry name" value="PROKAR_LIPOPROTEIN"/>
    <property type="match status" value="1"/>
</dbReference>
<organism evidence="1 2">
    <name type="scientific">Maribacter hydrothermalis</name>
    <dbReference type="NCBI Taxonomy" id="1836467"/>
    <lineage>
        <taxon>Bacteria</taxon>
        <taxon>Pseudomonadati</taxon>
        <taxon>Bacteroidota</taxon>
        <taxon>Flavobacteriia</taxon>
        <taxon>Flavobacteriales</taxon>
        <taxon>Flavobacteriaceae</taxon>
        <taxon>Maribacter</taxon>
    </lineage>
</organism>
<accession>A0A1B7ZBV9</accession>
<dbReference type="Gene3D" id="3.10.450.50">
    <property type="match status" value="1"/>
</dbReference>